<proteinExistence type="predicted"/>
<dbReference type="AlphaFoldDB" id="A0AAD7NKQ9"/>
<dbReference type="PANTHER" id="PTHR10683">
    <property type="entry name" value="TRANSALDOLASE"/>
    <property type="match status" value="1"/>
</dbReference>
<reference evidence="3" key="1">
    <citation type="submission" date="2023-03" db="EMBL/GenBank/DDBJ databases">
        <title>Massive genome expansion in bonnet fungi (Mycena s.s.) driven by repeated elements and novel gene families across ecological guilds.</title>
        <authorList>
            <consortium name="Lawrence Berkeley National Laboratory"/>
            <person name="Harder C.B."/>
            <person name="Miyauchi S."/>
            <person name="Viragh M."/>
            <person name="Kuo A."/>
            <person name="Thoen E."/>
            <person name="Andreopoulos B."/>
            <person name="Lu D."/>
            <person name="Skrede I."/>
            <person name="Drula E."/>
            <person name="Henrissat B."/>
            <person name="Morin E."/>
            <person name="Kohler A."/>
            <person name="Barry K."/>
            <person name="LaButti K."/>
            <person name="Morin E."/>
            <person name="Salamov A."/>
            <person name="Lipzen A."/>
            <person name="Mereny Z."/>
            <person name="Hegedus B."/>
            <person name="Baldrian P."/>
            <person name="Stursova M."/>
            <person name="Weitz H."/>
            <person name="Taylor A."/>
            <person name="Grigoriev I.V."/>
            <person name="Nagy L.G."/>
            <person name="Martin F."/>
            <person name="Kauserud H."/>
        </authorList>
    </citation>
    <scope>NUCLEOTIDE SEQUENCE</scope>
    <source>
        <strain evidence="3">CBHHK188m</strain>
    </source>
</reference>
<feature type="region of interest" description="Disordered" evidence="2">
    <location>
        <begin position="449"/>
        <end position="500"/>
    </location>
</feature>
<evidence type="ECO:0000256" key="1">
    <source>
        <dbReference type="ARBA" id="ARBA00023270"/>
    </source>
</evidence>
<comment type="caution">
    <text evidence="3">The sequence shown here is derived from an EMBL/GenBank/DDBJ whole genome shotgun (WGS) entry which is preliminary data.</text>
</comment>
<accession>A0AAD7NKQ9</accession>
<dbReference type="SUPFAM" id="SSF51569">
    <property type="entry name" value="Aldolase"/>
    <property type="match status" value="1"/>
</dbReference>
<dbReference type="PANTHER" id="PTHR10683:SF18">
    <property type="entry name" value="TRANSALDOLASE"/>
    <property type="match status" value="1"/>
</dbReference>
<evidence type="ECO:0008006" key="5">
    <source>
        <dbReference type="Google" id="ProtNLM"/>
    </source>
</evidence>
<sequence>MYPRAPSTINHDATPGPAEFTAARTTRARHKENKENASPEPKPTARPKQPYTLRCALHAADTVVLGETLDLPGKHILAFQFCGTDLICVDLGASGVGARAGGDGPHSGKSAGRFRCGQRGYILSCVGGGAPCHRSEVGGKYILVLVNAAERVLCIRSGRKRPDGDIRALVKIAMERLVVEVGLALRDRNGGPHLTFVDPRKNDDAAAMVRNAKRLVALFRARGASRDDIAISIPATEDGVTAAKELAADGIRTNLILVSSLMHAAVCAEAGAATISISVGPLLRAHERKRKAVYQDLAMHPGIEIIQAIVAYFKLNDVRTLVVGRDFRKLAELSALREFDAVCLSGTQLEASRWQAASRLDLENLLDRAPQASMRARQAQHPTTFLEHGTRFMELMSAGARGTVAASMFPALGRMELQMNAIQKLVEAEVAWQLDLKTLSLEALYARQSMPPAGPPAKTRRDRESSQVQPKLGSKKTHKPLEDACERESEGGLIEGVEYF</sequence>
<dbReference type="GO" id="GO:0005975">
    <property type="term" value="P:carbohydrate metabolic process"/>
    <property type="evidence" value="ECO:0007669"/>
    <property type="project" value="InterPro"/>
</dbReference>
<feature type="region of interest" description="Disordered" evidence="2">
    <location>
        <begin position="1"/>
        <end position="48"/>
    </location>
</feature>
<protein>
    <recommendedName>
        <fullName evidence="5">Transaldolase</fullName>
    </recommendedName>
</protein>
<evidence type="ECO:0000313" key="4">
    <source>
        <dbReference type="Proteomes" id="UP001215280"/>
    </source>
</evidence>
<evidence type="ECO:0000256" key="2">
    <source>
        <dbReference type="SAM" id="MobiDB-lite"/>
    </source>
</evidence>
<keyword evidence="4" id="KW-1185">Reference proteome</keyword>
<organism evidence="3 4">
    <name type="scientific">Mycena maculata</name>
    <dbReference type="NCBI Taxonomy" id="230809"/>
    <lineage>
        <taxon>Eukaryota</taxon>
        <taxon>Fungi</taxon>
        <taxon>Dikarya</taxon>
        <taxon>Basidiomycota</taxon>
        <taxon>Agaricomycotina</taxon>
        <taxon>Agaricomycetes</taxon>
        <taxon>Agaricomycetidae</taxon>
        <taxon>Agaricales</taxon>
        <taxon>Marasmiineae</taxon>
        <taxon>Mycenaceae</taxon>
        <taxon>Mycena</taxon>
    </lineage>
</organism>
<dbReference type="EMBL" id="JARJLG010000037">
    <property type="protein sequence ID" value="KAJ7764628.1"/>
    <property type="molecule type" value="Genomic_DNA"/>
</dbReference>
<evidence type="ECO:0000313" key="3">
    <source>
        <dbReference type="EMBL" id="KAJ7764628.1"/>
    </source>
</evidence>
<dbReference type="InterPro" id="IPR013785">
    <property type="entry name" value="Aldolase_TIM"/>
</dbReference>
<dbReference type="Gene3D" id="3.20.20.70">
    <property type="entry name" value="Aldolase class I"/>
    <property type="match status" value="1"/>
</dbReference>
<dbReference type="InterPro" id="IPR001585">
    <property type="entry name" value="TAL/FSA"/>
</dbReference>
<dbReference type="Proteomes" id="UP001215280">
    <property type="component" value="Unassembled WGS sequence"/>
</dbReference>
<keyword evidence="1" id="KW-0704">Schiff base</keyword>
<feature type="compositionally biased region" description="Basic and acidic residues" evidence="2">
    <location>
        <begin position="479"/>
        <end position="490"/>
    </location>
</feature>
<name>A0AAD7NKQ9_9AGAR</name>
<gene>
    <name evidence="3" type="ORF">DFH07DRAFT_811881</name>
</gene>
<dbReference type="Pfam" id="PF00923">
    <property type="entry name" value="TAL_FSA"/>
    <property type="match status" value="1"/>
</dbReference>